<feature type="repeat" description="TPR" evidence="1">
    <location>
        <begin position="271"/>
        <end position="304"/>
    </location>
</feature>
<feature type="region of interest" description="Disordered" evidence="2">
    <location>
        <begin position="490"/>
        <end position="575"/>
    </location>
</feature>
<dbReference type="InterPro" id="IPR011990">
    <property type="entry name" value="TPR-like_helical_dom_sf"/>
</dbReference>
<dbReference type="EMBL" id="CP120988">
    <property type="protein sequence ID" value="WLQ58731.1"/>
    <property type="molecule type" value="Genomic_DNA"/>
</dbReference>
<evidence type="ECO:0000313" key="5">
    <source>
        <dbReference type="Proteomes" id="UP001235744"/>
    </source>
</evidence>
<name>A0ABY9ITN5_9ACTN</name>
<dbReference type="SUPFAM" id="SSF48452">
    <property type="entry name" value="TPR-like"/>
    <property type="match status" value="2"/>
</dbReference>
<dbReference type="PANTHER" id="PTHR12558:SF13">
    <property type="entry name" value="CELL DIVISION CYCLE PROTEIN 27 HOMOLOG"/>
    <property type="match status" value="1"/>
</dbReference>
<dbReference type="SMART" id="SM00028">
    <property type="entry name" value="TPR"/>
    <property type="match status" value="4"/>
</dbReference>
<dbReference type="RefSeq" id="WP_306070248.1">
    <property type="nucleotide sequence ID" value="NZ_CP120988.1"/>
</dbReference>
<dbReference type="PROSITE" id="PS50005">
    <property type="entry name" value="TPR"/>
    <property type="match status" value="2"/>
</dbReference>
<accession>A0ABY9ITN5</accession>
<reference evidence="4 5" key="1">
    <citation type="submission" date="2023-03" db="EMBL/GenBank/DDBJ databases">
        <title>Isolation and description of six Streptomyces strains from soil environments, able to metabolize different microbial glucans.</title>
        <authorList>
            <person name="Widen T."/>
            <person name="Larsbrink J."/>
        </authorList>
    </citation>
    <scope>NUCLEOTIDE SEQUENCE [LARGE SCALE GENOMIC DNA]</scope>
    <source>
        <strain evidence="4 5">Alt2</strain>
    </source>
</reference>
<dbReference type="Gene3D" id="1.25.40.10">
    <property type="entry name" value="Tetratricopeptide repeat domain"/>
    <property type="match status" value="3"/>
</dbReference>
<feature type="repeat" description="TPR" evidence="1">
    <location>
        <begin position="444"/>
        <end position="477"/>
    </location>
</feature>
<feature type="transmembrane region" description="Helical" evidence="3">
    <location>
        <begin position="54"/>
        <end position="72"/>
    </location>
</feature>
<evidence type="ECO:0000313" key="4">
    <source>
        <dbReference type="EMBL" id="WLQ58731.1"/>
    </source>
</evidence>
<evidence type="ECO:0000256" key="1">
    <source>
        <dbReference type="PROSITE-ProRule" id="PRU00339"/>
    </source>
</evidence>
<protein>
    <submittedName>
        <fullName evidence="4">Tetratricopeptide repeat protein</fullName>
    </submittedName>
</protein>
<dbReference type="InterPro" id="IPR019734">
    <property type="entry name" value="TPR_rpt"/>
</dbReference>
<keyword evidence="3" id="KW-0812">Transmembrane</keyword>
<keyword evidence="3" id="KW-0472">Membrane</keyword>
<organism evidence="4 5">
    <name type="scientific">Streptomyces poriferorum</name>
    <dbReference type="NCBI Taxonomy" id="2798799"/>
    <lineage>
        <taxon>Bacteria</taxon>
        <taxon>Bacillati</taxon>
        <taxon>Actinomycetota</taxon>
        <taxon>Actinomycetes</taxon>
        <taxon>Kitasatosporales</taxon>
        <taxon>Streptomycetaceae</taxon>
        <taxon>Streptomyces</taxon>
    </lineage>
</organism>
<dbReference type="PANTHER" id="PTHR12558">
    <property type="entry name" value="CELL DIVISION CYCLE 16,23,27"/>
    <property type="match status" value="1"/>
</dbReference>
<keyword evidence="3" id="KW-1133">Transmembrane helix</keyword>
<evidence type="ECO:0000256" key="2">
    <source>
        <dbReference type="SAM" id="MobiDB-lite"/>
    </source>
</evidence>
<sequence length="575" mass="60328">MDDTSRQTSTAHGPDHDHGTPPAAPYESPPDLPPSPVSLAEPPPASLRTTLRRAAFGVVAGAVLVTGAVVAVPDDDQDAAQPLPGPVSRAMSATAAGSPVSLPDLTALIGDRQKWVGTHPSDARSWAVLGSAYVEWGRRASDAAYYTRAEQALKRSLNVQPGERGNEAAWVGLASLANARHDFVTAKKWGETVRARLPKQWAVYPELIDAYNGLGDYKSATKAVEKYAELRSGVPSLGLTAEMYRDRGWREDALATAQDAANRARTPAEKAACLSRLGELAWERGEPEEAVAQYGAALRTDPAHHASLAGRARALAALGRTDEAQRDYQAALKKSPRPAYLLELGELYESLGLDGDSADQYTKLRAALAAGKERGVDESLLLGRFEAAHGDAAAAVELLRAEWDRGHHSAAVADALGWALHRSGDPDAALEYAEQAVDSGGQNASYAYHLGMVQRALRDFGPARRRLEEALRTNPQFSPLDAPRAQEALDTLGLPPAGGPQDMQPAAPPAPEPAPARDPEPAPVAPEVPAGEAAQAPGEAPAAAAGPPGRQAKPGAPKAAATPVKPSAPKSPAGR</sequence>
<dbReference type="Pfam" id="PF13432">
    <property type="entry name" value="TPR_16"/>
    <property type="match status" value="2"/>
</dbReference>
<feature type="compositionally biased region" description="Low complexity" evidence="2">
    <location>
        <begin position="527"/>
        <end position="575"/>
    </location>
</feature>
<dbReference type="Proteomes" id="UP001235744">
    <property type="component" value="Chromosome"/>
</dbReference>
<feature type="compositionally biased region" description="Polar residues" evidence="2">
    <location>
        <begin position="1"/>
        <end position="11"/>
    </location>
</feature>
<keyword evidence="5" id="KW-1185">Reference proteome</keyword>
<evidence type="ECO:0000256" key="3">
    <source>
        <dbReference type="SAM" id="Phobius"/>
    </source>
</evidence>
<feature type="compositionally biased region" description="Pro residues" evidence="2">
    <location>
        <begin position="22"/>
        <end position="45"/>
    </location>
</feature>
<gene>
    <name evidence="4" type="ORF">P8A19_26340</name>
</gene>
<proteinExistence type="predicted"/>
<feature type="region of interest" description="Disordered" evidence="2">
    <location>
        <begin position="1"/>
        <end position="45"/>
    </location>
</feature>
<keyword evidence="1" id="KW-0802">TPR repeat</keyword>